<accession>A0A015TWK2</accession>
<organism evidence="1 2">
    <name type="scientific">Bacteroides fragilis str. 3998T(B)3</name>
    <dbReference type="NCBI Taxonomy" id="1339316"/>
    <lineage>
        <taxon>Bacteria</taxon>
        <taxon>Pseudomonadati</taxon>
        <taxon>Bacteroidota</taxon>
        <taxon>Bacteroidia</taxon>
        <taxon>Bacteroidales</taxon>
        <taxon>Bacteroidaceae</taxon>
        <taxon>Bacteroides</taxon>
    </lineage>
</organism>
<evidence type="ECO:0000313" key="2">
    <source>
        <dbReference type="Proteomes" id="UP000020773"/>
    </source>
</evidence>
<comment type="caution">
    <text evidence="1">The sequence shown here is derived from an EMBL/GenBank/DDBJ whole genome shotgun (WGS) entry which is preliminary data.</text>
</comment>
<proteinExistence type="predicted"/>
<gene>
    <name evidence="1" type="ORF">M125_4569</name>
</gene>
<protein>
    <submittedName>
        <fullName evidence="1">Uncharacterized protein</fullName>
    </submittedName>
</protein>
<dbReference type="AlphaFoldDB" id="A0A015TWK2"/>
<reference evidence="1 2" key="1">
    <citation type="submission" date="2014-02" db="EMBL/GenBank/DDBJ databases">
        <authorList>
            <person name="Sears C."/>
            <person name="Carroll K."/>
            <person name="Sack B.R."/>
            <person name="Qadri F."/>
            <person name="Myers L.L."/>
            <person name="Chung G.-T."/>
            <person name="Escheverria P."/>
            <person name="Fraser C.M."/>
            <person name="Sadzewicz L."/>
            <person name="Shefchek K.A."/>
            <person name="Tallon L."/>
            <person name="Das S.P."/>
            <person name="Daugherty S."/>
            <person name="Mongodin E.F."/>
        </authorList>
    </citation>
    <scope>NUCLEOTIDE SEQUENCE [LARGE SCALE GENOMIC DNA]</scope>
    <source>
        <strain evidence="2">3998T(B)3</strain>
    </source>
</reference>
<dbReference type="Proteomes" id="UP000020773">
    <property type="component" value="Unassembled WGS sequence"/>
</dbReference>
<evidence type="ECO:0000313" key="1">
    <source>
        <dbReference type="EMBL" id="EXY88819.1"/>
    </source>
</evidence>
<dbReference type="EMBL" id="JGDB01000269">
    <property type="protein sequence ID" value="EXY88819.1"/>
    <property type="molecule type" value="Genomic_DNA"/>
</dbReference>
<sequence>MYFRTYVRGDSVCLFFIIENQFVIIPVENFLKKNIANNL</sequence>
<name>A0A015TWK2_BACFG</name>